<feature type="domain" description="Alanine racemase N-terminal" evidence="5">
    <location>
        <begin position="23"/>
        <end position="235"/>
    </location>
</feature>
<dbReference type="InterPro" id="IPR001608">
    <property type="entry name" value="Ala_racemase_N"/>
</dbReference>
<evidence type="ECO:0000256" key="2">
    <source>
        <dbReference type="HAMAP-Rule" id="MF_02087"/>
    </source>
</evidence>
<dbReference type="FunFam" id="3.20.20.10:FF:000018">
    <property type="entry name" value="Pyridoxal phosphate homeostasis protein"/>
    <property type="match status" value="1"/>
</dbReference>
<dbReference type="EMBL" id="JACRTD010000001">
    <property type="protein sequence ID" value="MBC8584334.1"/>
    <property type="molecule type" value="Genomic_DNA"/>
</dbReference>
<dbReference type="InterPro" id="IPR029066">
    <property type="entry name" value="PLP-binding_barrel"/>
</dbReference>
<gene>
    <name evidence="6" type="ORF">H8705_01895</name>
</gene>
<protein>
    <recommendedName>
        <fullName evidence="2">Pyridoxal phosphate homeostasis protein</fullName>
        <shortName evidence="2">PLP homeostasis protein</shortName>
    </recommendedName>
</protein>
<comment type="function">
    <text evidence="2">Pyridoxal 5'-phosphate (PLP)-binding protein, which is involved in PLP homeostasis.</text>
</comment>
<name>A0A926EQ62_9FIRM</name>
<dbReference type="PANTHER" id="PTHR10146:SF14">
    <property type="entry name" value="PYRIDOXAL PHOSPHATE HOMEOSTASIS PROTEIN"/>
    <property type="match status" value="1"/>
</dbReference>
<dbReference type="HAMAP" id="MF_02087">
    <property type="entry name" value="PLP_homeostasis"/>
    <property type="match status" value="1"/>
</dbReference>
<evidence type="ECO:0000259" key="5">
    <source>
        <dbReference type="Pfam" id="PF01168"/>
    </source>
</evidence>
<proteinExistence type="inferred from homology"/>
<comment type="caution">
    <text evidence="6">The sequence shown here is derived from an EMBL/GenBank/DDBJ whole genome shotgun (WGS) entry which is preliminary data.</text>
</comment>
<dbReference type="NCBIfam" id="TIGR00044">
    <property type="entry name" value="YggS family pyridoxal phosphate-dependent enzyme"/>
    <property type="match status" value="1"/>
</dbReference>
<reference evidence="6" key="1">
    <citation type="submission" date="2020-08" db="EMBL/GenBank/DDBJ databases">
        <title>Genome public.</title>
        <authorList>
            <person name="Liu C."/>
            <person name="Sun Q."/>
        </authorList>
    </citation>
    <scope>NUCLEOTIDE SEQUENCE</scope>
    <source>
        <strain evidence="6">NSJ-64</strain>
    </source>
</reference>
<dbReference type="PANTHER" id="PTHR10146">
    <property type="entry name" value="PROLINE SYNTHETASE CO-TRANSCRIBED BACTERIAL HOMOLOG PROTEIN"/>
    <property type="match status" value="1"/>
</dbReference>
<comment type="cofactor">
    <cofactor evidence="3">
        <name>pyridoxal 5'-phosphate</name>
        <dbReference type="ChEBI" id="CHEBI:597326"/>
    </cofactor>
</comment>
<keyword evidence="7" id="KW-1185">Reference proteome</keyword>
<keyword evidence="1 2" id="KW-0663">Pyridoxal phosphate</keyword>
<dbReference type="Gene3D" id="3.20.20.10">
    <property type="entry name" value="Alanine racemase"/>
    <property type="match status" value="1"/>
</dbReference>
<evidence type="ECO:0000313" key="6">
    <source>
        <dbReference type="EMBL" id="MBC8584334.1"/>
    </source>
</evidence>
<accession>A0A926EQ62</accession>
<feature type="modified residue" description="N6-(pyridoxal phosphate)lysine" evidence="2 3">
    <location>
        <position position="43"/>
    </location>
</feature>
<evidence type="ECO:0000313" key="7">
    <source>
        <dbReference type="Proteomes" id="UP000623678"/>
    </source>
</evidence>
<comment type="similarity">
    <text evidence="2 4">Belongs to the pyridoxal phosphate-binding protein YggS/PROSC family.</text>
</comment>
<dbReference type="GO" id="GO:0030170">
    <property type="term" value="F:pyridoxal phosphate binding"/>
    <property type="evidence" value="ECO:0007669"/>
    <property type="project" value="UniProtKB-UniRule"/>
</dbReference>
<evidence type="ECO:0000256" key="1">
    <source>
        <dbReference type="ARBA" id="ARBA00022898"/>
    </source>
</evidence>
<dbReference type="PIRSF" id="PIRSF004848">
    <property type="entry name" value="YBL036c_PLPDEIII"/>
    <property type="match status" value="1"/>
</dbReference>
<dbReference type="Proteomes" id="UP000623678">
    <property type="component" value="Unassembled WGS sequence"/>
</dbReference>
<dbReference type="Pfam" id="PF01168">
    <property type="entry name" value="Ala_racemase_N"/>
    <property type="match status" value="1"/>
</dbReference>
<evidence type="ECO:0000256" key="3">
    <source>
        <dbReference type="PIRSR" id="PIRSR004848-1"/>
    </source>
</evidence>
<sequence>MMTNSLNELSISETIRNITDSIENQCLRYHRKREDVRLMAVTKTVEPARVNQAIAAGITLLGENKAQELCSKFDSYNKNGVDIHFIGHLQSNKARQVIDKVSMIESLESMSLAKELQKLCTLRDCTIDCLIEVNIGEEDTKSGVAPEKLEEFCYSLAPFDRIKVQGLMSIPPISSEEAQKERYFSNLYKLFIDIRDKKIDNINMNFLSMGMSDDYLLAIKHGSNIVRIGSAIFGRRNYSK</sequence>
<evidence type="ECO:0000256" key="4">
    <source>
        <dbReference type="RuleBase" id="RU004514"/>
    </source>
</evidence>
<dbReference type="SUPFAM" id="SSF51419">
    <property type="entry name" value="PLP-binding barrel"/>
    <property type="match status" value="1"/>
</dbReference>
<dbReference type="AlphaFoldDB" id="A0A926EQ62"/>
<organism evidence="6 7">
    <name type="scientific">Youxingia wuxianensis</name>
    <dbReference type="NCBI Taxonomy" id="2763678"/>
    <lineage>
        <taxon>Bacteria</taxon>
        <taxon>Bacillati</taxon>
        <taxon>Bacillota</taxon>
        <taxon>Clostridia</taxon>
        <taxon>Eubacteriales</taxon>
        <taxon>Oscillospiraceae</taxon>
        <taxon>Youxingia</taxon>
    </lineage>
</organism>
<dbReference type="CDD" id="cd00635">
    <property type="entry name" value="PLPDE_III_YBL036c_like"/>
    <property type="match status" value="1"/>
</dbReference>
<dbReference type="InterPro" id="IPR011078">
    <property type="entry name" value="PyrdxlP_homeostasis"/>
</dbReference>